<evidence type="ECO:0000313" key="2">
    <source>
        <dbReference type="EMBL" id="KIX94959.1"/>
    </source>
</evidence>
<evidence type="ECO:0000256" key="1">
    <source>
        <dbReference type="SAM" id="SignalP"/>
    </source>
</evidence>
<feature type="chain" id="PRO_5002256395" description="Lysine-specific metallo-endopeptidase domain-containing protein" evidence="1">
    <location>
        <begin position="26"/>
        <end position="348"/>
    </location>
</feature>
<dbReference type="Gene3D" id="3.40.390.10">
    <property type="entry name" value="Collagenase (Catalytic Domain)"/>
    <property type="match status" value="1"/>
</dbReference>
<evidence type="ECO:0008006" key="4">
    <source>
        <dbReference type="Google" id="ProtNLM"/>
    </source>
</evidence>
<dbReference type="GO" id="GO:0008237">
    <property type="term" value="F:metallopeptidase activity"/>
    <property type="evidence" value="ECO:0007669"/>
    <property type="project" value="InterPro"/>
</dbReference>
<sequence length="348" mass="39136">MATSLLIRSCIAFFALLLLSSLIQALEDIVRPPNTPVIGGPPGLTDNQVAIFYRTFQDAIYLARHTALYWPCDAANDETFTRYFEPGDAEFVKNIFRAIANIDFDLDLSNLETVQQLADEPLTYSEKFTRLSIYFLGNHPGLKQPGVPATTMDCEGSFPWLGYVVPTSGGASALMSVCRLLYQQEPMLQDVEKAPNWAIDPSKDQSNGPQYYDGYGCQNLGDIDTSWQRSTGAIMLHELMHFPGLFSDVPDYDANIVTTYDENTPHFISDFYGDWPKNGYGSYNAAEVKRYLPRDHDYLEWKPIYNADNYVCYALSKYYSRVCGRTFGEAPSQDAAWPGRQPPSNPFG</sequence>
<keyword evidence="3" id="KW-1185">Reference proteome</keyword>
<dbReference type="Proteomes" id="UP000053411">
    <property type="component" value="Unassembled WGS sequence"/>
</dbReference>
<name>A0A0D2JWU1_9EURO</name>
<gene>
    <name evidence="2" type="ORF">Z520_09269</name>
</gene>
<feature type="signal peptide" evidence="1">
    <location>
        <begin position="1"/>
        <end position="25"/>
    </location>
</feature>
<dbReference type="EMBL" id="KN848084">
    <property type="protein sequence ID" value="KIX94959.1"/>
    <property type="molecule type" value="Genomic_DNA"/>
</dbReference>
<dbReference type="AlphaFoldDB" id="A0A0D2JWU1"/>
<organism evidence="2 3">
    <name type="scientific">Fonsecaea multimorphosa CBS 102226</name>
    <dbReference type="NCBI Taxonomy" id="1442371"/>
    <lineage>
        <taxon>Eukaryota</taxon>
        <taxon>Fungi</taxon>
        <taxon>Dikarya</taxon>
        <taxon>Ascomycota</taxon>
        <taxon>Pezizomycotina</taxon>
        <taxon>Eurotiomycetes</taxon>
        <taxon>Chaetothyriomycetidae</taxon>
        <taxon>Chaetothyriales</taxon>
        <taxon>Herpotrichiellaceae</taxon>
        <taxon>Fonsecaea</taxon>
    </lineage>
</organism>
<reference evidence="2 3" key="1">
    <citation type="submission" date="2015-01" db="EMBL/GenBank/DDBJ databases">
        <title>The Genome Sequence of Fonsecaea multimorphosa CBS 102226.</title>
        <authorList>
            <consortium name="The Broad Institute Genomics Platform"/>
            <person name="Cuomo C."/>
            <person name="de Hoog S."/>
            <person name="Gorbushina A."/>
            <person name="Stielow B."/>
            <person name="Teixiera M."/>
            <person name="Abouelleil A."/>
            <person name="Chapman S.B."/>
            <person name="Priest M."/>
            <person name="Young S.K."/>
            <person name="Wortman J."/>
            <person name="Nusbaum C."/>
            <person name="Birren B."/>
        </authorList>
    </citation>
    <scope>NUCLEOTIDE SEQUENCE [LARGE SCALE GENOMIC DNA]</scope>
    <source>
        <strain evidence="2 3">CBS 102226</strain>
    </source>
</reference>
<dbReference type="InterPro" id="IPR024079">
    <property type="entry name" value="MetalloPept_cat_dom_sf"/>
</dbReference>
<protein>
    <recommendedName>
        <fullName evidence="4">Lysine-specific metallo-endopeptidase domain-containing protein</fullName>
    </recommendedName>
</protein>
<accession>A0A0D2JWU1</accession>
<proteinExistence type="predicted"/>
<dbReference type="RefSeq" id="XP_016629082.1">
    <property type="nucleotide sequence ID" value="XM_016779763.1"/>
</dbReference>
<dbReference type="GeneID" id="27715015"/>
<evidence type="ECO:0000313" key="3">
    <source>
        <dbReference type="Proteomes" id="UP000053411"/>
    </source>
</evidence>
<dbReference type="VEuPathDB" id="FungiDB:Z520_09269"/>
<keyword evidence="1" id="KW-0732">Signal</keyword>
<dbReference type="OrthoDB" id="4148518at2759"/>